<proteinExistence type="predicted"/>
<protein>
    <submittedName>
        <fullName evidence="1">Uncharacterized protein</fullName>
    </submittedName>
</protein>
<dbReference type="EMBL" id="JACJPY010000006">
    <property type="protein sequence ID" value="MBD2149209.1"/>
    <property type="molecule type" value="Genomic_DNA"/>
</dbReference>
<dbReference type="AlphaFoldDB" id="A0A926Z6X2"/>
<reference evidence="1" key="2">
    <citation type="submission" date="2020-08" db="EMBL/GenBank/DDBJ databases">
        <authorList>
            <person name="Chen M."/>
            <person name="Teng W."/>
            <person name="Zhao L."/>
            <person name="Hu C."/>
            <person name="Zhou Y."/>
            <person name="Han B."/>
            <person name="Song L."/>
            <person name="Shu W."/>
        </authorList>
    </citation>
    <scope>NUCLEOTIDE SEQUENCE</scope>
    <source>
        <strain evidence="1">FACHB-1277</strain>
    </source>
</reference>
<gene>
    <name evidence="1" type="ORF">H6F44_03575</name>
</gene>
<accession>A0A926Z6X2</accession>
<dbReference type="Proteomes" id="UP000631421">
    <property type="component" value="Unassembled WGS sequence"/>
</dbReference>
<organism evidence="1 2">
    <name type="scientific">Pseudanabaena cinerea FACHB-1277</name>
    <dbReference type="NCBI Taxonomy" id="2949581"/>
    <lineage>
        <taxon>Bacteria</taxon>
        <taxon>Bacillati</taxon>
        <taxon>Cyanobacteriota</taxon>
        <taxon>Cyanophyceae</taxon>
        <taxon>Pseudanabaenales</taxon>
        <taxon>Pseudanabaenaceae</taxon>
        <taxon>Pseudanabaena</taxon>
        <taxon>Pseudanabaena cinerea</taxon>
    </lineage>
</organism>
<sequence length="51" mass="5730">MSRFMDTHAQNQGYHPSKEELNGSIMITDILNISDRTASFANKVRCEGTTL</sequence>
<dbReference type="RefSeq" id="WP_190349557.1">
    <property type="nucleotide sequence ID" value="NZ_JACJPY010000006.1"/>
</dbReference>
<comment type="caution">
    <text evidence="1">The sequence shown here is derived from an EMBL/GenBank/DDBJ whole genome shotgun (WGS) entry which is preliminary data.</text>
</comment>
<reference evidence="1" key="1">
    <citation type="journal article" date="2015" name="ISME J.">
        <title>Draft Genome Sequence of Streptomyces incarnatus NRRL8089, which Produces the Nucleoside Antibiotic Sinefungin.</title>
        <authorList>
            <person name="Oshima K."/>
            <person name="Hattori M."/>
            <person name="Shimizu H."/>
            <person name="Fukuda K."/>
            <person name="Nemoto M."/>
            <person name="Inagaki K."/>
            <person name="Tamura T."/>
        </authorList>
    </citation>
    <scope>NUCLEOTIDE SEQUENCE</scope>
    <source>
        <strain evidence="1">FACHB-1277</strain>
    </source>
</reference>
<keyword evidence="2" id="KW-1185">Reference proteome</keyword>
<evidence type="ECO:0000313" key="1">
    <source>
        <dbReference type="EMBL" id="MBD2149209.1"/>
    </source>
</evidence>
<evidence type="ECO:0000313" key="2">
    <source>
        <dbReference type="Proteomes" id="UP000631421"/>
    </source>
</evidence>
<name>A0A926Z6X2_9CYAN</name>